<feature type="transmembrane region" description="Helical" evidence="6">
    <location>
        <begin position="27"/>
        <end position="49"/>
    </location>
</feature>
<keyword evidence="6" id="KW-0472">Membrane</keyword>
<evidence type="ECO:0000256" key="2">
    <source>
        <dbReference type="ARBA" id="ARBA00022989"/>
    </source>
</evidence>
<dbReference type="PROSITE" id="PS50111">
    <property type="entry name" value="CHEMOTAXIS_TRANSDUC_2"/>
    <property type="match status" value="1"/>
</dbReference>
<dbReference type="Pfam" id="PF00015">
    <property type="entry name" value="MCPsignal"/>
    <property type="match status" value="1"/>
</dbReference>
<organism evidence="9 10">
    <name type="scientific">Paractinoplanes hotanensis</name>
    <dbReference type="NCBI Taxonomy" id="2906497"/>
    <lineage>
        <taxon>Bacteria</taxon>
        <taxon>Bacillati</taxon>
        <taxon>Actinomycetota</taxon>
        <taxon>Actinomycetes</taxon>
        <taxon>Micromonosporales</taxon>
        <taxon>Micromonosporaceae</taxon>
        <taxon>Paractinoplanes</taxon>
    </lineage>
</organism>
<accession>A0ABT0Y8H9</accession>
<dbReference type="PANTHER" id="PTHR32089">
    <property type="entry name" value="METHYL-ACCEPTING CHEMOTAXIS PROTEIN MCPB"/>
    <property type="match status" value="1"/>
</dbReference>
<name>A0ABT0Y8H9_9ACTN</name>
<dbReference type="InterPro" id="IPR024478">
    <property type="entry name" value="HlyB_4HB_MCP"/>
</dbReference>
<reference evidence="9 10" key="1">
    <citation type="submission" date="2022-06" db="EMBL/GenBank/DDBJ databases">
        <title>Actinoplanes abujensis sp. nov., isolated from Nigerian arid soil.</title>
        <authorList>
            <person name="Ding P."/>
        </authorList>
    </citation>
    <scope>NUCLEOTIDE SEQUENCE [LARGE SCALE GENOMIC DNA]</scope>
    <source>
        <strain evidence="10">TRM88002</strain>
    </source>
</reference>
<dbReference type="PROSITE" id="PS50885">
    <property type="entry name" value="HAMP"/>
    <property type="match status" value="1"/>
</dbReference>
<dbReference type="PRINTS" id="PR00260">
    <property type="entry name" value="CHEMTRNSDUCR"/>
</dbReference>
<evidence type="ECO:0000256" key="6">
    <source>
        <dbReference type="SAM" id="Phobius"/>
    </source>
</evidence>
<gene>
    <name evidence="9" type="ORF">LXN57_32805</name>
</gene>
<dbReference type="Pfam" id="PF12729">
    <property type="entry name" value="4HB_MCP_1"/>
    <property type="match status" value="1"/>
</dbReference>
<evidence type="ECO:0000256" key="5">
    <source>
        <dbReference type="PROSITE-ProRule" id="PRU00284"/>
    </source>
</evidence>
<evidence type="ECO:0000256" key="4">
    <source>
        <dbReference type="ARBA" id="ARBA00029447"/>
    </source>
</evidence>
<dbReference type="InterPro" id="IPR004089">
    <property type="entry name" value="MCPsignal_dom"/>
</dbReference>
<evidence type="ECO:0000256" key="3">
    <source>
        <dbReference type="ARBA" id="ARBA00023224"/>
    </source>
</evidence>
<keyword evidence="10" id="KW-1185">Reference proteome</keyword>
<dbReference type="EMBL" id="JAMQOL010000048">
    <property type="protein sequence ID" value="MCM4082357.1"/>
    <property type="molecule type" value="Genomic_DNA"/>
</dbReference>
<dbReference type="InterPro" id="IPR003660">
    <property type="entry name" value="HAMP_dom"/>
</dbReference>
<dbReference type="SUPFAM" id="SSF58104">
    <property type="entry name" value="Methyl-accepting chemotaxis protein (MCP) signaling domain"/>
    <property type="match status" value="1"/>
</dbReference>
<dbReference type="CDD" id="cd06225">
    <property type="entry name" value="HAMP"/>
    <property type="match status" value="1"/>
</dbReference>
<keyword evidence="2 6" id="KW-1133">Transmembrane helix</keyword>
<sequence length="542" mass="55610">MVVDVAAASPARGPLAQLRNLRVAGKLVFSFAIVCALAVVIGVIGVLQVQAANDRMKDMYAANLKAVGYIGATGTAVVQIRFQLVNLLIIADRAGMDATQDKMRALDSQVDTNFADYKSTGVEGRETQVAALEQGLAGYRKVRDEKLIPLALANNVARFVAVRGSEAQPFLDATDKALAELIQLEEASAVQTQRESDTAAARATTIVIVIVVAAVILSAIIVVVISRAVARPLGRAVAVLERVAEGELVGRLPVDTTDEVGRMGGALNTALDRISGAMRDIGGNVDTLASSSEELAAVAALVNESADRSSAQAHSASSATEQISVNISTIAAGSDEIGASISEIARSTTSAAGVAAGAVTASARAGEILNKLGASSNEIGEVVKLITSIAEQTNLLALNATIEAARAGELGKGFAVVAGEVKELAQQTARATEDISTRVAAIQDDSEAAVVAIEDISQIIEQINVTQSSIAAAVEEQTATTSEMSRNVNEVATGASQISESIAAVAAAASETTNAAANTAQTSDDLARVASALQGSLSRFTY</sequence>
<comment type="similarity">
    <text evidence="4">Belongs to the methyl-accepting chemotaxis (MCP) protein family.</text>
</comment>
<evidence type="ECO:0000259" key="7">
    <source>
        <dbReference type="PROSITE" id="PS50111"/>
    </source>
</evidence>
<dbReference type="Proteomes" id="UP001523216">
    <property type="component" value="Unassembled WGS sequence"/>
</dbReference>
<keyword evidence="1 6" id="KW-0812">Transmembrane</keyword>
<dbReference type="Pfam" id="PF00672">
    <property type="entry name" value="HAMP"/>
    <property type="match status" value="1"/>
</dbReference>
<dbReference type="RefSeq" id="WP_251802078.1">
    <property type="nucleotide sequence ID" value="NZ_JAMQOL010000048.1"/>
</dbReference>
<keyword evidence="3 5" id="KW-0807">Transducer</keyword>
<evidence type="ECO:0000313" key="9">
    <source>
        <dbReference type="EMBL" id="MCM4082357.1"/>
    </source>
</evidence>
<evidence type="ECO:0000259" key="8">
    <source>
        <dbReference type="PROSITE" id="PS50885"/>
    </source>
</evidence>
<proteinExistence type="inferred from homology"/>
<dbReference type="SMART" id="SM00304">
    <property type="entry name" value="HAMP"/>
    <property type="match status" value="1"/>
</dbReference>
<comment type="caution">
    <text evidence="9">The sequence shown here is derived from an EMBL/GenBank/DDBJ whole genome shotgun (WGS) entry which is preliminary data.</text>
</comment>
<dbReference type="SMART" id="SM00283">
    <property type="entry name" value="MA"/>
    <property type="match status" value="1"/>
</dbReference>
<feature type="domain" description="HAMP" evidence="8">
    <location>
        <begin position="227"/>
        <end position="279"/>
    </location>
</feature>
<dbReference type="Gene3D" id="1.10.287.950">
    <property type="entry name" value="Methyl-accepting chemotaxis protein"/>
    <property type="match status" value="1"/>
</dbReference>
<evidence type="ECO:0000256" key="1">
    <source>
        <dbReference type="ARBA" id="ARBA00022692"/>
    </source>
</evidence>
<evidence type="ECO:0000313" key="10">
    <source>
        <dbReference type="Proteomes" id="UP001523216"/>
    </source>
</evidence>
<feature type="domain" description="Methyl-accepting transducer" evidence="7">
    <location>
        <begin position="284"/>
        <end position="513"/>
    </location>
</feature>
<feature type="transmembrane region" description="Helical" evidence="6">
    <location>
        <begin position="203"/>
        <end position="225"/>
    </location>
</feature>
<dbReference type="PANTHER" id="PTHR32089:SF112">
    <property type="entry name" value="LYSOZYME-LIKE PROTEIN-RELATED"/>
    <property type="match status" value="1"/>
</dbReference>
<dbReference type="InterPro" id="IPR004090">
    <property type="entry name" value="Chemotax_Me-accpt_rcpt"/>
</dbReference>
<protein>
    <submittedName>
        <fullName evidence="9">Methyl-accepting chemotaxis protein</fullName>
    </submittedName>
</protein>